<dbReference type="InterPro" id="IPR002110">
    <property type="entry name" value="Ankyrin_rpt"/>
</dbReference>
<evidence type="ECO:0000313" key="4">
    <source>
        <dbReference type="EMBL" id="TEB25570.1"/>
    </source>
</evidence>
<feature type="repeat" description="ANK" evidence="3">
    <location>
        <begin position="8"/>
        <end position="40"/>
    </location>
</feature>
<dbReference type="PROSITE" id="PS50297">
    <property type="entry name" value="ANK_REP_REGION"/>
    <property type="match status" value="2"/>
</dbReference>
<accession>A0A4Y7SUN5</accession>
<evidence type="ECO:0000256" key="2">
    <source>
        <dbReference type="ARBA" id="ARBA00023043"/>
    </source>
</evidence>
<dbReference type="EMBL" id="QPFP01000055">
    <property type="protein sequence ID" value="TEB25570.1"/>
    <property type="molecule type" value="Genomic_DNA"/>
</dbReference>
<dbReference type="SUPFAM" id="SSF48403">
    <property type="entry name" value="Ankyrin repeat"/>
    <property type="match status" value="1"/>
</dbReference>
<dbReference type="PANTHER" id="PTHR24171">
    <property type="entry name" value="ANKYRIN REPEAT DOMAIN-CONTAINING PROTEIN 39-RELATED"/>
    <property type="match status" value="1"/>
</dbReference>
<dbReference type="Pfam" id="PF12796">
    <property type="entry name" value="Ank_2"/>
    <property type="match status" value="1"/>
</dbReference>
<dbReference type="OrthoDB" id="194358at2759"/>
<dbReference type="Proteomes" id="UP000298030">
    <property type="component" value="Unassembled WGS sequence"/>
</dbReference>
<keyword evidence="2 3" id="KW-0040">ANK repeat</keyword>
<dbReference type="SMART" id="SM00248">
    <property type="entry name" value="ANK"/>
    <property type="match status" value="2"/>
</dbReference>
<reference evidence="4 5" key="1">
    <citation type="journal article" date="2019" name="Nat. Ecol. Evol.">
        <title>Megaphylogeny resolves global patterns of mushroom evolution.</title>
        <authorList>
            <person name="Varga T."/>
            <person name="Krizsan K."/>
            <person name="Foldi C."/>
            <person name="Dima B."/>
            <person name="Sanchez-Garcia M."/>
            <person name="Sanchez-Ramirez S."/>
            <person name="Szollosi G.J."/>
            <person name="Szarkandi J.G."/>
            <person name="Papp V."/>
            <person name="Albert L."/>
            <person name="Andreopoulos W."/>
            <person name="Angelini C."/>
            <person name="Antonin V."/>
            <person name="Barry K.W."/>
            <person name="Bougher N.L."/>
            <person name="Buchanan P."/>
            <person name="Buyck B."/>
            <person name="Bense V."/>
            <person name="Catcheside P."/>
            <person name="Chovatia M."/>
            <person name="Cooper J."/>
            <person name="Damon W."/>
            <person name="Desjardin D."/>
            <person name="Finy P."/>
            <person name="Geml J."/>
            <person name="Haridas S."/>
            <person name="Hughes K."/>
            <person name="Justo A."/>
            <person name="Karasinski D."/>
            <person name="Kautmanova I."/>
            <person name="Kiss B."/>
            <person name="Kocsube S."/>
            <person name="Kotiranta H."/>
            <person name="LaButti K.M."/>
            <person name="Lechner B.E."/>
            <person name="Liimatainen K."/>
            <person name="Lipzen A."/>
            <person name="Lukacs Z."/>
            <person name="Mihaltcheva S."/>
            <person name="Morgado L.N."/>
            <person name="Niskanen T."/>
            <person name="Noordeloos M.E."/>
            <person name="Ohm R.A."/>
            <person name="Ortiz-Santana B."/>
            <person name="Ovrebo C."/>
            <person name="Racz N."/>
            <person name="Riley R."/>
            <person name="Savchenko A."/>
            <person name="Shiryaev A."/>
            <person name="Soop K."/>
            <person name="Spirin V."/>
            <person name="Szebenyi C."/>
            <person name="Tomsovsky M."/>
            <person name="Tulloss R.E."/>
            <person name="Uehling J."/>
            <person name="Grigoriev I.V."/>
            <person name="Vagvolgyi C."/>
            <person name="Papp T."/>
            <person name="Martin F.M."/>
            <person name="Miettinen O."/>
            <person name="Hibbett D.S."/>
            <person name="Nagy L.G."/>
        </authorList>
    </citation>
    <scope>NUCLEOTIDE SEQUENCE [LARGE SCALE GENOMIC DNA]</scope>
    <source>
        <strain evidence="4 5">FP101781</strain>
    </source>
</reference>
<comment type="caution">
    <text evidence="4">The sequence shown here is derived from an EMBL/GenBank/DDBJ whole genome shotgun (WGS) entry which is preliminary data.</text>
</comment>
<evidence type="ECO:0000256" key="3">
    <source>
        <dbReference type="PROSITE-ProRule" id="PRU00023"/>
    </source>
</evidence>
<dbReference type="PRINTS" id="PR01415">
    <property type="entry name" value="ANKYRIN"/>
</dbReference>
<dbReference type="PROSITE" id="PS50088">
    <property type="entry name" value="ANK_REPEAT"/>
    <property type="match status" value="2"/>
</dbReference>
<gene>
    <name evidence="4" type="ORF">FA13DRAFT_1613170</name>
</gene>
<feature type="non-terminal residue" evidence="4">
    <location>
        <position position="1"/>
    </location>
</feature>
<organism evidence="4 5">
    <name type="scientific">Coprinellus micaceus</name>
    <name type="common">Glistening ink-cap mushroom</name>
    <name type="synonym">Coprinus micaceus</name>
    <dbReference type="NCBI Taxonomy" id="71717"/>
    <lineage>
        <taxon>Eukaryota</taxon>
        <taxon>Fungi</taxon>
        <taxon>Dikarya</taxon>
        <taxon>Basidiomycota</taxon>
        <taxon>Agaricomycotina</taxon>
        <taxon>Agaricomycetes</taxon>
        <taxon>Agaricomycetidae</taxon>
        <taxon>Agaricales</taxon>
        <taxon>Agaricineae</taxon>
        <taxon>Psathyrellaceae</taxon>
        <taxon>Coprinellus</taxon>
    </lineage>
</organism>
<keyword evidence="5" id="KW-1185">Reference proteome</keyword>
<dbReference type="STRING" id="71717.A0A4Y7SUN5"/>
<keyword evidence="1" id="KW-0677">Repeat</keyword>
<feature type="repeat" description="ANK" evidence="3">
    <location>
        <begin position="58"/>
        <end position="85"/>
    </location>
</feature>
<dbReference type="InterPro" id="IPR036770">
    <property type="entry name" value="Ankyrin_rpt-contain_sf"/>
</dbReference>
<dbReference type="PANTHER" id="PTHR24171:SF9">
    <property type="entry name" value="ANKYRIN REPEAT DOMAIN-CONTAINING PROTEIN 39"/>
    <property type="match status" value="1"/>
</dbReference>
<protein>
    <submittedName>
        <fullName evidence="4">Ankyrin</fullName>
    </submittedName>
</protein>
<dbReference type="AlphaFoldDB" id="A0A4Y7SUN5"/>
<sequence>DLGRIDQRGGTPLHDASQCGHVRVVKCLLDFKADPNMKGRSTSLFMFALSYMYTVDNDGETPLHLACFDGHLEVAEYLLDHNADP</sequence>
<evidence type="ECO:0000313" key="5">
    <source>
        <dbReference type="Proteomes" id="UP000298030"/>
    </source>
</evidence>
<dbReference type="Gene3D" id="1.25.40.20">
    <property type="entry name" value="Ankyrin repeat-containing domain"/>
    <property type="match status" value="1"/>
</dbReference>
<evidence type="ECO:0000256" key="1">
    <source>
        <dbReference type="ARBA" id="ARBA00022737"/>
    </source>
</evidence>
<proteinExistence type="predicted"/>
<name>A0A4Y7SUN5_COPMI</name>
<feature type="non-terminal residue" evidence="4">
    <location>
        <position position="85"/>
    </location>
</feature>